<feature type="region of interest" description="Disordered" evidence="1">
    <location>
        <begin position="249"/>
        <end position="268"/>
    </location>
</feature>
<gene>
    <name evidence="2" type="ORF">HDID_LOCUS2359</name>
</gene>
<dbReference type="Gene3D" id="1.10.418.10">
    <property type="entry name" value="Calponin-like domain"/>
    <property type="match status" value="1"/>
</dbReference>
<protein>
    <submittedName>
        <fullName evidence="4">Calponin-homology (CH) domain-containing protein</fullName>
    </submittedName>
</protein>
<dbReference type="EMBL" id="UYSG01000568">
    <property type="protein sequence ID" value="VDL19820.1"/>
    <property type="molecule type" value="Genomic_DNA"/>
</dbReference>
<dbReference type="InterPro" id="IPR036872">
    <property type="entry name" value="CH_dom_sf"/>
</dbReference>
<evidence type="ECO:0000313" key="4">
    <source>
        <dbReference type="WBParaSite" id="HDID_0000235801-mRNA-1"/>
    </source>
</evidence>
<feature type="region of interest" description="Disordered" evidence="1">
    <location>
        <begin position="57"/>
        <end position="95"/>
    </location>
</feature>
<feature type="compositionally biased region" description="Basic and acidic residues" evidence="1">
    <location>
        <begin position="326"/>
        <end position="337"/>
    </location>
</feature>
<reference evidence="2 3" key="2">
    <citation type="submission" date="2018-11" db="EMBL/GenBank/DDBJ databases">
        <authorList>
            <consortium name="Pathogen Informatics"/>
        </authorList>
    </citation>
    <scope>NUCLEOTIDE SEQUENCE [LARGE SCALE GENOMIC DNA]</scope>
</reference>
<dbReference type="WBParaSite" id="HDID_0000235801-mRNA-1">
    <property type="protein sequence ID" value="HDID_0000235801-mRNA-1"/>
    <property type="gene ID" value="HDID_0000235801"/>
</dbReference>
<dbReference type="AlphaFoldDB" id="A0A158QD36"/>
<dbReference type="Proteomes" id="UP000274504">
    <property type="component" value="Unassembled WGS sequence"/>
</dbReference>
<feature type="region of interest" description="Disordered" evidence="1">
    <location>
        <begin position="186"/>
        <end position="205"/>
    </location>
</feature>
<dbReference type="OrthoDB" id="6264746at2759"/>
<feature type="region of interest" description="Disordered" evidence="1">
    <location>
        <begin position="377"/>
        <end position="400"/>
    </location>
</feature>
<dbReference type="CDD" id="cd00014">
    <property type="entry name" value="CH_SF"/>
    <property type="match status" value="1"/>
</dbReference>
<accession>A0A158QD36</accession>
<feature type="compositionally biased region" description="Acidic residues" evidence="1">
    <location>
        <begin position="74"/>
        <end position="83"/>
    </location>
</feature>
<organism evidence="4">
    <name type="scientific">Hymenolepis diminuta</name>
    <name type="common">Rat tapeworm</name>
    <dbReference type="NCBI Taxonomy" id="6216"/>
    <lineage>
        <taxon>Eukaryota</taxon>
        <taxon>Metazoa</taxon>
        <taxon>Spiralia</taxon>
        <taxon>Lophotrochozoa</taxon>
        <taxon>Platyhelminthes</taxon>
        <taxon>Cestoda</taxon>
        <taxon>Eucestoda</taxon>
        <taxon>Cyclophyllidea</taxon>
        <taxon>Hymenolepididae</taxon>
        <taxon>Hymenolepis</taxon>
    </lineage>
</organism>
<sequence length="649" mass="73832">MLETYKVSQLKIVSRGLAHILAYLDRNEPEVIQPPPPLPKRTLQIQHQDFQEQQSFLSNKDDTLQHPSSWTSNPEEEEEEEEGNINGTELSEDDPYETGVIFEEDYTNHEYQQVTESDQYRTSPLSLIESRSSSAMAAVYSQFSNIPSNLEWSESDYSERHLFRKLHDLPEFYEPVVMATESGHDSTLSLTSLSDDENDNQTKGNLELSQSYNSWSLRNNNHQNSLHSSYRDNLHMPEKIIMERRRLTSENYDRPMPPPRNNFSPLLNMGRSKLYVRRTTPSPPPRRARLSLQGGGSVSSEEIMYTPSPPPPPLPVREIPPLTPRRSVDSRQTDRNRPSLRSQRSFSPSTLRLDENLLRERSKVWRVEDTKLPTLQRQTTRASTGYLTDDSEDELSTDSSCEDLPVPHLRSHTASPFIAFPNSPSGGVPMHLNPRPGQPVPPPTAMISNQQQQQQQQHRYLKNGQGAAAHPKLLISHLNIPLPANPSALALELRSGIYVASFINNFLGFKAIKRIYDVSGSSWQSRARQNLLSCREIMRNLGVPKHRLFSVTRVLQADSTVGLFGLYHCLQTLMDVWASRPSTFMTVNLGVREKLANQPVAKKSLLGDITTTRQMRHQHQLQNPHHHRNRTYSNPTSYPVLASGVFSDV</sequence>
<evidence type="ECO:0000313" key="3">
    <source>
        <dbReference type="Proteomes" id="UP000274504"/>
    </source>
</evidence>
<feature type="region of interest" description="Disordered" evidence="1">
    <location>
        <begin position="276"/>
        <end position="348"/>
    </location>
</feature>
<name>A0A158QD36_HYMDI</name>
<evidence type="ECO:0000256" key="1">
    <source>
        <dbReference type="SAM" id="MobiDB-lite"/>
    </source>
</evidence>
<evidence type="ECO:0000313" key="2">
    <source>
        <dbReference type="EMBL" id="VDL19820.1"/>
    </source>
</evidence>
<feature type="compositionally biased region" description="Polar residues" evidence="1">
    <location>
        <begin position="339"/>
        <end position="348"/>
    </location>
</feature>
<proteinExistence type="predicted"/>
<reference evidence="4" key="1">
    <citation type="submission" date="2016-04" db="UniProtKB">
        <authorList>
            <consortium name="WormBaseParasite"/>
        </authorList>
    </citation>
    <scope>IDENTIFICATION</scope>
</reference>
<feature type="region of interest" description="Disordered" evidence="1">
    <location>
        <begin position="614"/>
        <end position="636"/>
    </location>
</feature>
<feature type="compositionally biased region" description="Polar residues" evidence="1">
    <location>
        <begin position="377"/>
        <end position="386"/>
    </location>
</feature>
<feature type="compositionally biased region" description="Basic residues" evidence="1">
    <location>
        <begin position="614"/>
        <end position="630"/>
    </location>
</feature>